<name>A0ACB7X357_9ERIC</name>
<proteinExistence type="predicted"/>
<evidence type="ECO:0000313" key="2">
    <source>
        <dbReference type="Proteomes" id="UP000828048"/>
    </source>
</evidence>
<comment type="caution">
    <text evidence="1">The sequence shown here is derived from an EMBL/GenBank/DDBJ whole genome shotgun (WGS) entry which is preliminary data.</text>
</comment>
<dbReference type="Proteomes" id="UP000828048">
    <property type="component" value="Chromosome 2"/>
</dbReference>
<dbReference type="EMBL" id="CM037152">
    <property type="protein sequence ID" value="KAH7835127.1"/>
    <property type="molecule type" value="Genomic_DNA"/>
</dbReference>
<protein>
    <submittedName>
        <fullName evidence="1">Uncharacterized protein</fullName>
    </submittedName>
</protein>
<evidence type="ECO:0000313" key="1">
    <source>
        <dbReference type="EMBL" id="KAH7835127.1"/>
    </source>
</evidence>
<organism evidence="1 2">
    <name type="scientific">Vaccinium darrowii</name>
    <dbReference type="NCBI Taxonomy" id="229202"/>
    <lineage>
        <taxon>Eukaryota</taxon>
        <taxon>Viridiplantae</taxon>
        <taxon>Streptophyta</taxon>
        <taxon>Embryophyta</taxon>
        <taxon>Tracheophyta</taxon>
        <taxon>Spermatophyta</taxon>
        <taxon>Magnoliopsida</taxon>
        <taxon>eudicotyledons</taxon>
        <taxon>Gunneridae</taxon>
        <taxon>Pentapetalae</taxon>
        <taxon>asterids</taxon>
        <taxon>Ericales</taxon>
        <taxon>Ericaceae</taxon>
        <taxon>Vaccinioideae</taxon>
        <taxon>Vaccinieae</taxon>
        <taxon>Vaccinium</taxon>
    </lineage>
</organism>
<reference evidence="1 2" key="1">
    <citation type="journal article" date="2021" name="Hortic Res">
        <title>High-quality reference genome and annotation aids understanding of berry development for evergreen blueberry (Vaccinium darrowii).</title>
        <authorList>
            <person name="Yu J."/>
            <person name="Hulse-Kemp A.M."/>
            <person name="Babiker E."/>
            <person name="Staton M."/>
        </authorList>
    </citation>
    <scope>NUCLEOTIDE SEQUENCE [LARGE SCALE GENOMIC DNA]</scope>
    <source>
        <strain evidence="2">cv. NJ 8807/NJ 8810</strain>
        <tissue evidence="1">Young leaf</tissue>
    </source>
</reference>
<accession>A0ACB7X357</accession>
<gene>
    <name evidence="1" type="ORF">Vadar_023108</name>
</gene>
<sequence length="354" mass="40022">MRPPCGLLMSRFRASSSENALDCDMNAFFQILPRNLHDNLLNKSQHSQLLEVIMDLGRLPEACYLGEARRHYLRDTEVSMKELEYTQNAVGEFGEDNRAGIEGTLHRISAIRNREGKVVGLTCRVGRAVRGSVDMVQDLLQFGESILFVGRPGVGKTTVMREIARVFSDELQKRVVIVDTSNEIGGGGDVPHLAIGSARRLHVSEPSMQHRVMIEAVENHMPEVIIVDEIGNEADVNACRSIAERGVILVGTAHGERLKNIIENRTLCDLIGGVETVILGDQEARTRNCRKTILERKAPPTFLFCVEMRKRHYWIAHQTERSVDLLLQGKKPLVEVRRRDKQFKVVIERWKIED</sequence>
<keyword evidence="2" id="KW-1185">Reference proteome</keyword>